<keyword evidence="3" id="KW-1185">Reference proteome</keyword>
<organism evidence="2 3">
    <name type="scientific">Arthrobotrys musiformis</name>
    <dbReference type="NCBI Taxonomy" id="47236"/>
    <lineage>
        <taxon>Eukaryota</taxon>
        <taxon>Fungi</taxon>
        <taxon>Dikarya</taxon>
        <taxon>Ascomycota</taxon>
        <taxon>Pezizomycotina</taxon>
        <taxon>Orbiliomycetes</taxon>
        <taxon>Orbiliales</taxon>
        <taxon>Orbiliaceae</taxon>
        <taxon>Arthrobotrys</taxon>
    </lineage>
</organism>
<name>A0AAV9W867_9PEZI</name>
<dbReference type="AlphaFoldDB" id="A0AAV9W867"/>
<protein>
    <submittedName>
        <fullName evidence="2">Uncharacterized protein</fullName>
    </submittedName>
</protein>
<accession>A0AAV9W867</accession>
<evidence type="ECO:0000313" key="3">
    <source>
        <dbReference type="Proteomes" id="UP001370758"/>
    </source>
</evidence>
<comment type="caution">
    <text evidence="2">The sequence shown here is derived from an EMBL/GenBank/DDBJ whole genome shotgun (WGS) entry which is preliminary data.</text>
</comment>
<gene>
    <name evidence="2" type="ORF">TWF481_008770</name>
</gene>
<feature type="signal peptide" evidence="1">
    <location>
        <begin position="1"/>
        <end position="26"/>
    </location>
</feature>
<evidence type="ECO:0000313" key="2">
    <source>
        <dbReference type="EMBL" id="KAK6503764.1"/>
    </source>
</evidence>
<dbReference type="Proteomes" id="UP001370758">
    <property type="component" value="Unassembled WGS sequence"/>
</dbReference>
<feature type="chain" id="PRO_5043844167" evidence="1">
    <location>
        <begin position="27"/>
        <end position="289"/>
    </location>
</feature>
<evidence type="ECO:0000256" key="1">
    <source>
        <dbReference type="SAM" id="SignalP"/>
    </source>
</evidence>
<dbReference type="EMBL" id="JAVHJL010000005">
    <property type="protein sequence ID" value="KAK6503764.1"/>
    <property type="molecule type" value="Genomic_DNA"/>
</dbReference>
<sequence>MRIYSKPLLWQTAAVAGLLFFQAAEAYVAAVTEEDLGGYLKLVKRVNVDGSPNYHLDLHERWHDDELGRAIRKRGEDGVEAKEDVYSQLLPNPTPEEKDTFRSSFDYICGGTNTRGQIATVEELSGAAMSVMSKSGHYELEGWSTPGVISLGNQASEPKKYQSAIPIHCLGGPNKYTLILTPKNIGAEFKYGISMSRYLIARCLHLMIKVCEFDLQEKVLMFSFSPKNSRLSMAEVTTFQKDCENWVQPLCRSTDDESKAECLTTKSLLGISWTETKPTPTKPKGSKKA</sequence>
<proteinExistence type="predicted"/>
<keyword evidence="1" id="KW-0732">Signal</keyword>
<reference evidence="2 3" key="1">
    <citation type="submission" date="2023-08" db="EMBL/GenBank/DDBJ databases">
        <authorList>
            <person name="Palmer J.M."/>
        </authorList>
    </citation>
    <scope>NUCLEOTIDE SEQUENCE [LARGE SCALE GENOMIC DNA]</scope>
    <source>
        <strain evidence="2 3">TWF481</strain>
    </source>
</reference>